<evidence type="ECO:0000313" key="1">
    <source>
        <dbReference type="EMBL" id="VDO27656.1"/>
    </source>
</evidence>
<organism evidence="2 3">
    <name type="scientific">Heligmosomoides polygyrus</name>
    <name type="common">Parasitic roundworm</name>
    <dbReference type="NCBI Taxonomy" id="6339"/>
    <lineage>
        <taxon>Eukaryota</taxon>
        <taxon>Metazoa</taxon>
        <taxon>Ecdysozoa</taxon>
        <taxon>Nematoda</taxon>
        <taxon>Chromadorea</taxon>
        <taxon>Rhabditida</taxon>
        <taxon>Rhabditina</taxon>
        <taxon>Rhabditomorpha</taxon>
        <taxon>Strongyloidea</taxon>
        <taxon>Heligmosomidae</taxon>
        <taxon>Heligmosomoides</taxon>
    </lineage>
</organism>
<keyword evidence="2" id="KW-1185">Reference proteome</keyword>
<dbReference type="WBParaSite" id="HPBE_0000271001-mRNA-1">
    <property type="protein sequence ID" value="HPBE_0000271001-mRNA-1"/>
    <property type="gene ID" value="HPBE_0000271001"/>
</dbReference>
<evidence type="ECO:0000313" key="2">
    <source>
        <dbReference type="Proteomes" id="UP000050761"/>
    </source>
</evidence>
<dbReference type="Proteomes" id="UP000050761">
    <property type="component" value="Unassembled WGS sequence"/>
</dbReference>
<dbReference type="EMBL" id="UZAH01004645">
    <property type="protein sequence ID" value="VDO27656.1"/>
    <property type="molecule type" value="Genomic_DNA"/>
</dbReference>
<accession>A0A3P7U018</accession>
<accession>A0A183F968</accession>
<name>A0A183F968_HELPZ</name>
<reference evidence="1 2" key="1">
    <citation type="submission" date="2018-11" db="EMBL/GenBank/DDBJ databases">
        <authorList>
            <consortium name="Pathogen Informatics"/>
        </authorList>
    </citation>
    <scope>NUCLEOTIDE SEQUENCE [LARGE SCALE GENOMIC DNA]</scope>
</reference>
<evidence type="ECO:0000313" key="3">
    <source>
        <dbReference type="WBParaSite" id="HPBE_0000271001-mRNA-1"/>
    </source>
</evidence>
<dbReference type="AlphaFoldDB" id="A0A183F968"/>
<reference evidence="3" key="2">
    <citation type="submission" date="2019-09" db="UniProtKB">
        <authorList>
            <consortium name="WormBaseParasite"/>
        </authorList>
    </citation>
    <scope>IDENTIFICATION</scope>
</reference>
<gene>
    <name evidence="1" type="ORF">HPBE_LOCUS2711</name>
</gene>
<proteinExistence type="predicted"/>
<protein>
    <submittedName>
        <fullName evidence="1 3">Uncharacterized protein</fullName>
    </submittedName>
</protein>
<sequence length="57" mass="6231">MDLPNSSPASTIDRLQGVLVTQYMTTLMKVFLDVVMEILSEMAELAKRLVSTLGIGC</sequence>